<evidence type="ECO:0000256" key="3">
    <source>
        <dbReference type="ARBA" id="ARBA00022723"/>
    </source>
</evidence>
<organism evidence="10 11">
    <name type="scientific">Vanrija pseudolonga</name>
    <dbReference type="NCBI Taxonomy" id="143232"/>
    <lineage>
        <taxon>Eukaryota</taxon>
        <taxon>Fungi</taxon>
        <taxon>Dikarya</taxon>
        <taxon>Basidiomycota</taxon>
        <taxon>Agaricomycotina</taxon>
        <taxon>Tremellomycetes</taxon>
        <taxon>Trichosporonales</taxon>
        <taxon>Trichosporonaceae</taxon>
        <taxon>Vanrija</taxon>
    </lineage>
</organism>
<evidence type="ECO:0000256" key="8">
    <source>
        <dbReference type="SAM" id="MobiDB-lite"/>
    </source>
</evidence>
<dbReference type="SUPFAM" id="SSF53639">
    <property type="entry name" value="AraD/HMP-PK domain-like"/>
    <property type="match status" value="1"/>
</dbReference>
<protein>
    <recommendedName>
        <fullName evidence="7">Methylthioribulose-1-phosphate dehydratase</fullName>
        <shortName evidence="7">MTRu-1-P dehydratase</shortName>
        <ecNumber evidence="7">4.2.1.109</ecNumber>
    </recommendedName>
</protein>
<dbReference type="Proteomes" id="UP000827549">
    <property type="component" value="Chromosome 6"/>
</dbReference>
<comment type="cofactor">
    <cofactor evidence="7">
        <name>Zn(2+)</name>
        <dbReference type="ChEBI" id="CHEBI:29105"/>
    </cofactor>
    <text evidence="7">Binds 1 zinc ion per subunit.</text>
</comment>
<dbReference type="GO" id="GO:0005737">
    <property type="term" value="C:cytoplasm"/>
    <property type="evidence" value="ECO:0007669"/>
    <property type="project" value="UniProtKB-SubCell"/>
</dbReference>
<evidence type="ECO:0000256" key="5">
    <source>
        <dbReference type="ARBA" id="ARBA00023167"/>
    </source>
</evidence>
<dbReference type="NCBIfam" id="TIGR03328">
    <property type="entry name" value="salvage_mtnB"/>
    <property type="match status" value="1"/>
</dbReference>
<dbReference type="Pfam" id="PF00596">
    <property type="entry name" value="Aldolase_II"/>
    <property type="match status" value="1"/>
</dbReference>
<dbReference type="RefSeq" id="XP_062631203.1">
    <property type="nucleotide sequence ID" value="XM_062775219.1"/>
</dbReference>
<evidence type="ECO:0000256" key="2">
    <source>
        <dbReference type="ARBA" id="ARBA00022605"/>
    </source>
</evidence>
<feature type="region of interest" description="Disordered" evidence="8">
    <location>
        <begin position="644"/>
        <end position="698"/>
    </location>
</feature>
<dbReference type="PANTHER" id="PTHR10640">
    <property type="entry name" value="METHYLTHIORIBULOSE-1-PHOSPHATE DEHYDRATASE"/>
    <property type="match status" value="1"/>
</dbReference>
<reference evidence="10" key="1">
    <citation type="submission" date="2023-10" db="EMBL/GenBank/DDBJ databases">
        <authorList>
            <person name="Noh H."/>
        </authorList>
    </citation>
    <scope>NUCLEOTIDE SEQUENCE</scope>
    <source>
        <strain evidence="10">DUCC4014</strain>
    </source>
</reference>
<dbReference type="GO" id="GO:0008270">
    <property type="term" value="F:zinc ion binding"/>
    <property type="evidence" value="ECO:0007669"/>
    <property type="project" value="UniProtKB-UniRule"/>
</dbReference>
<dbReference type="FunFam" id="3.40.225.10:FF:000003">
    <property type="entry name" value="Methylthioribulose-1-phosphate dehydratase"/>
    <property type="match status" value="1"/>
</dbReference>
<comment type="function">
    <text evidence="7">Catalyzes the dehydration of methylthioribulose-1-phosphate (MTRu-1-P) into 2,3-diketo-5-methylthiopentyl-1-phosphate (DK-MTP-1-P).</text>
</comment>
<evidence type="ECO:0000256" key="7">
    <source>
        <dbReference type="HAMAP-Rule" id="MF_03116"/>
    </source>
</evidence>
<name>A0AAF0YF34_9TREE</name>
<dbReference type="EC" id="4.2.1.109" evidence="7"/>
<evidence type="ECO:0000256" key="1">
    <source>
        <dbReference type="ARBA" id="ARBA00022490"/>
    </source>
</evidence>
<dbReference type="Gene3D" id="3.40.225.10">
    <property type="entry name" value="Class II aldolase/adducin N-terminal domain"/>
    <property type="match status" value="1"/>
</dbReference>
<comment type="subcellular location">
    <subcellularLocation>
        <location evidence="7">Cytoplasm</location>
    </subcellularLocation>
</comment>
<evidence type="ECO:0000256" key="4">
    <source>
        <dbReference type="ARBA" id="ARBA00022833"/>
    </source>
</evidence>
<dbReference type="SMART" id="SM01007">
    <property type="entry name" value="Aldolase_II"/>
    <property type="match status" value="1"/>
</dbReference>
<feature type="binding site" evidence="7">
    <location>
        <position position="957"/>
    </location>
    <ligand>
        <name>Zn(2+)</name>
        <dbReference type="ChEBI" id="CHEBI:29105"/>
    </ligand>
</feature>
<keyword evidence="6 7" id="KW-0456">Lyase</keyword>
<keyword evidence="11" id="KW-1185">Reference proteome</keyword>
<comment type="similarity">
    <text evidence="7">Belongs to the aldolase class II family. MtnB subfamily.</text>
</comment>
<proteinExistence type="inferred from homology"/>
<dbReference type="InterPro" id="IPR017714">
    <property type="entry name" value="MethylthioRu-1-P_deHdtase_MtnB"/>
</dbReference>
<feature type="compositionally biased region" description="Basic and acidic residues" evidence="8">
    <location>
        <begin position="21"/>
        <end position="41"/>
    </location>
</feature>
<keyword evidence="4 7" id="KW-0862">Zinc</keyword>
<dbReference type="GO" id="GO:0019509">
    <property type="term" value="P:L-methionine salvage from methylthioadenosine"/>
    <property type="evidence" value="ECO:0007669"/>
    <property type="project" value="UniProtKB-UniRule"/>
</dbReference>
<sequence length="997" mass="111553">MAAFTPPRKHSLHYILSPPEARPRHTDTAVKTEYIEDRLPDAPDVPGVKRPAVPSSPPSRAQDHASGSRHYHPALDALPASILSLIAYHVVVDGRGRAGRPARLLPLLHTSRSINAALNFDANPQLYNWLFRATFDLGALLRRTQWMFDVKTDVPGTSRKTELFGDPRSWAYEYRDRWELRKRMRICVDNQTVNVPGISSIRHLERDFFALWFLWTENDQKNLVFLTEECRFQDWIMVYYRDDMLKDSLHPGFPIDSPTKALGIWTALLSGTDLFAERSATEVDEKIYMLRPYVFGCPKYEMLYAPWQHRRLPLCAKDCTDHGSMTTYSAPYARFGHQHTRAPPFFILGSYLLFLRLVERHPGRIGIKPGSTWFVAPADSRKSSPRPGSAAGSVHNGYSNGNTYDPGLFSKTHLMPSIYHDNEWQRNTTCQDAHTSAGLPPLTFLGKLEGYWRGNLLFFDFQSYRQMLDEGVTPLYTGTFATHAIEMEIHETVIRVRNEDVGGEGPLLFAGFKDEDSDEEVEKVAAGYGHQVLTGDEVTAPEAPGWTKEILISGFTRSSWGISRVRGRVRAWDGLVTLSLGASQPYPMGRWVWRGYIHTGGYFIGRWRDTYTPEDQTGYEGPLGFIRAGDLFYPDHFPTSMATSAGTSKLELSDNVAPNPAPGGRDPFRARSASQRAGSGSSDDPMDGSRPGPKRKTTMEKVMDDIACATNNAVPEYSQSQKSKWRGYSTTLSSSLLTHIATRTMSAINLEEYGKVVPLSADAERLVKSDDPEHPANLIPELCREFYKLGWVTGTGGGISMRRGPLVYLAPSGVQKERILPEHMFVLPFAQSSVPKPGSTRDFVRVPSKKGLSESQCTPLFWNAFTARDAQSCIHTHSQHAVMLTLLLGKGAKSFRISHQEMIKGVRLGGVGKTLAFFNTLEVPIIENTAREEDLTESMAQAMADYPDAAAILVRRHGVYVWGPTWESAKTQAECLDYLFEIAVKMLQAGLPLEGDN</sequence>
<feature type="binding site" evidence="7">
    <location>
        <position position="875"/>
    </location>
    <ligand>
        <name>Zn(2+)</name>
        <dbReference type="ChEBI" id="CHEBI:29105"/>
    </ligand>
</feature>
<keyword evidence="2 7" id="KW-0028">Amino-acid biosynthesis</keyword>
<feature type="region of interest" description="Disordered" evidence="8">
    <location>
        <begin position="378"/>
        <end position="397"/>
    </location>
</feature>
<dbReference type="PANTHER" id="PTHR10640:SF7">
    <property type="entry name" value="METHYLTHIORIBULOSE-1-PHOSPHATE DEHYDRATASE"/>
    <property type="match status" value="1"/>
</dbReference>
<dbReference type="InterPro" id="IPR036409">
    <property type="entry name" value="Aldolase_II/adducin_N_sf"/>
</dbReference>
<dbReference type="GeneID" id="87811840"/>
<comment type="pathway">
    <text evidence="7">Amino-acid biosynthesis; L-methionine biosynthesis via salvage pathway; L-methionine from S-methyl-5-thio-alpha-D-ribose 1-phosphate: step 2/6.</text>
</comment>
<evidence type="ECO:0000313" key="11">
    <source>
        <dbReference type="Proteomes" id="UP000827549"/>
    </source>
</evidence>
<feature type="domain" description="Class II aldolase/adducin N-terminal" evidence="9">
    <location>
        <begin position="777"/>
        <end position="984"/>
    </location>
</feature>
<dbReference type="HAMAP" id="MF_03116">
    <property type="entry name" value="Salvage_MtnB_euk"/>
    <property type="match status" value="1"/>
</dbReference>
<evidence type="ECO:0000313" key="10">
    <source>
        <dbReference type="EMBL" id="WOO85177.1"/>
    </source>
</evidence>
<dbReference type="EMBL" id="CP086719">
    <property type="protein sequence ID" value="WOO85177.1"/>
    <property type="molecule type" value="Genomic_DNA"/>
</dbReference>
<accession>A0AAF0YF34</accession>
<gene>
    <name evidence="7 10" type="primary">MDE1</name>
    <name evidence="10" type="ORF">LOC62_06G008676</name>
</gene>
<keyword evidence="1 7" id="KW-0963">Cytoplasm</keyword>
<dbReference type="AlphaFoldDB" id="A0AAF0YF34"/>
<dbReference type="InterPro" id="IPR001303">
    <property type="entry name" value="Aldolase_II/adducin_N"/>
</dbReference>
<dbReference type="GO" id="GO:0046570">
    <property type="term" value="F:methylthioribulose 1-phosphate dehydratase activity"/>
    <property type="evidence" value="ECO:0007669"/>
    <property type="project" value="UniProtKB-UniRule"/>
</dbReference>
<feature type="active site" description="Proton donor/acceptor" evidence="7">
    <location>
        <position position="901"/>
    </location>
</feature>
<evidence type="ECO:0000256" key="6">
    <source>
        <dbReference type="ARBA" id="ARBA00023239"/>
    </source>
</evidence>
<evidence type="ECO:0000259" key="9">
    <source>
        <dbReference type="SMART" id="SM01007"/>
    </source>
</evidence>
<keyword evidence="3 7" id="KW-0479">Metal-binding</keyword>
<feature type="binding site" evidence="7">
    <location>
        <position position="877"/>
    </location>
    <ligand>
        <name>Zn(2+)</name>
        <dbReference type="ChEBI" id="CHEBI:29105"/>
    </ligand>
</feature>
<feature type="region of interest" description="Disordered" evidence="8">
    <location>
        <begin position="1"/>
        <end position="70"/>
    </location>
</feature>
<feature type="binding site" evidence="7">
    <location>
        <position position="857"/>
    </location>
    <ligand>
        <name>substrate</name>
    </ligand>
</feature>
<comment type="catalytic activity">
    <reaction evidence="7">
        <text>5-(methylsulfanyl)-D-ribulose 1-phosphate = 5-methylsulfanyl-2,3-dioxopentyl phosphate + H2O</text>
        <dbReference type="Rhea" id="RHEA:15549"/>
        <dbReference type="ChEBI" id="CHEBI:15377"/>
        <dbReference type="ChEBI" id="CHEBI:58548"/>
        <dbReference type="ChEBI" id="CHEBI:58828"/>
        <dbReference type="EC" id="4.2.1.109"/>
    </reaction>
</comment>
<keyword evidence="5 7" id="KW-0486">Methionine biosynthesis</keyword>
<feature type="compositionally biased region" description="Low complexity" evidence="8">
    <location>
        <begin position="670"/>
        <end position="691"/>
    </location>
</feature>
<dbReference type="InterPro" id="IPR027514">
    <property type="entry name" value="Salvage_MtnB_euk"/>
</dbReference>